<dbReference type="InterPro" id="IPR036271">
    <property type="entry name" value="Tet_transcr_reg_TetR-rel_C_sf"/>
</dbReference>
<reference evidence="1" key="1">
    <citation type="submission" date="2019-08" db="EMBL/GenBank/DDBJ databases">
        <authorList>
            <person name="Kucharzyk K."/>
            <person name="Murdoch R.W."/>
            <person name="Higgins S."/>
            <person name="Loffler F."/>
        </authorList>
    </citation>
    <scope>NUCLEOTIDE SEQUENCE</scope>
</reference>
<name>A0A644XLA2_9ZZZZ</name>
<dbReference type="AlphaFoldDB" id="A0A644XLA2"/>
<dbReference type="SUPFAM" id="SSF48498">
    <property type="entry name" value="Tetracyclin repressor-like, C-terminal domain"/>
    <property type="match status" value="1"/>
</dbReference>
<sequence>MLPELIHRAPLLNQMKSTILPVIHQYVSKVVDYGKARGELDDSLDAAIIMQQLVGFILTYSMFGAGEKKDVEQAVTEYITYAMRGWRGTCRP</sequence>
<accession>A0A644XLA2</accession>
<dbReference type="EMBL" id="VSSQ01002693">
    <property type="protein sequence ID" value="MPM16879.1"/>
    <property type="molecule type" value="Genomic_DNA"/>
</dbReference>
<gene>
    <name evidence="1" type="ORF">SDC9_63261</name>
</gene>
<comment type="caution">
    <text evidence="1">The sequence shown here is derived from an EMBL/GenBank/DDBJ whole genome shotgun (WGS) entry which is preliminary data.</text>
</comment>
<evidence type="ECO:0008006" key="2">
    <source>
        <dbReference type="Google" id="ProtNLM"/>
    </source>
</evidence>
<organism evidence="1">
    <name type="scientific">bioreactor metagenome</name>
    <dbReference type="NCBI Taxonomy" id="1076179"/>
    <lineage>
        <taxon>unclassified sequences</taxon>
        <taxon>metagenomes</taxon>
        <taxon>ecological metagenomes</taxon>
    </lineage>
</organism>
<dbReference type="Gene3D" id="1.10.357.10">
    <property type="entry name" value="Tetracycline Repressor, domain 2"/>
    <property type="match status" value="1"/>
</dbReference>
<protein>
    <recommendedName>
        <fullName evidence="2">HTH-type transcriptional repressor KstR2 C-terminal domain-containing protein</fullName>
    </recommendedName>
</protein>
<proteinExistence type="predicted"/>
<evidence type="ECO:0000313" key="1">
    <source>
        <dbReference type="EMBL" id="MPM16879.1"/>
    </source>
</evidence>